<protein>
    <submittedName>
        <fullName evidence="2">Uncharacterized protein</fullName>
    </submittedName>
</protein>
<sequence>MITPPTYYHDSGDTAHAESRDTDTAILTKNSLLSWLNTFETQRSEASIAHCPLKTKRTTPQAAVEILHNDSSTLRVDSSSPPSLGHIGTSYSRSRSNGSVLRDALAQAPPILWYFTGEQPNLG</sequence>
<proteinExistence type="predicted"/>
<dbReference type="EMBL" id="JBEFKJ010000013">
    <property type="protein sequence ID" value="KAL2042698.1"/>
    <property type="molecule type" value="Genomic_DNA"/>
</dbReference>
<dbReference type="Proteomes" id="UP001590950">
    <property type="component" value="Unassembled WGS sequence"/>
</dbReference>
<organism evidence="2 3">
    <name type="scientific">Stereocaulon virgatum</name>
    <dbReference type="NCBI Taxonomy" id="373712"/>
    <lineage>
        <taxon>Eukaryota</taxon>
        <taxon>Fungi</taxon>
        <taxon>Dikarya</taxon>
        <taxon>Ascomycota</taxon>
        <taxon>Pezizomycotina</taxon>
        <taxon>Lecanoromycetes</taxon>
        <taxon>OSLEUM clade</taxon>
        <taxon>Lecanoromycetidae</taxon>
        <taxon>Lecanorales</taxon>
        <taxon>Lecanorineae</taxon>
        <taxon>Stereocaulaceae</taxon>
        <taxon>Stereocaulon</taxon>
    </lineage>
</organism>
<evidence type="ECO:0000313" key="2">
    <source>
        <dbReference type="EMBL" id="KAL2042698.1"/>
    </source>
</evidence>
<feature type="compositionally biased region" description="Basic and acidic residues" evidence="1">
    <location>
        <begin position="10"/>
        <end position="20"/>
    </location>
</feature>
<feature type="compositionally biased region" description="Polar residues" evidence="1">
    <location>
        <begin position="73"/>
        <end position="82"/>
    </location>
</feature>
<gene>
    <name evidence="2" type="ORF">N7G274_004457</name>
</gene>
<comment type="caution">
    <text evidence="2">The sequence shown here is derived from an EMBL/GenBank/DDBJ whole genome shotgun (WGS) entry which is preliminary data.</text>
</comment>
<reference evidence="2 3" key="1">
    <citation type="submission" date="2024-09" db="EMBL/GenBank/DDBJ databases">
        <title>Rethinking Asexuality: The Enigmatic Case of Functional Sexual Genes in Lepraria (Stereocaulaceae).</title>
        <authorList>
            <person name="Doellman M."/>
            <person name="Sun Y."/>
            <person name="Barcenas-Pena A."/>
            <person name="Lumbsch H.T."/>
            <person name="Grewe F."/>
        </authorList>
    </citation>
    <scope>NUCLEOTIDE SEQUENCE [LARGE SCALE GENOMIC DNA]</scope>
    <source>
        <strain evidence="2 3">Mercado 3170</strain>
    </source>
</reference>
<keyword evidence="3" id="KW-1185">Reference proteome</keyword>
<feature type="region of interest" description="Disordered" evidence="1">
    <location>
        <begin position="73"/>
        <end position="95"/>
    </location>
</feature>
<evidence type="ECO:0000256" key="1">
    <source>
        <dbReference type="SAM" id="MobiDB-lite"/>
    </source>
</evidence>
<accession>A0ABR4AH22</accession>
<name>A0ABR4AH22_9LECA</name>
<feature type="region of interest" description="Disordered" evidence="1">
    <location>
        <begin position="1"/>
        <end position="20"/>
    </location>
</feature>
<evidence type="ECO:0000313" key="3">
    <source>
        <dbReference type="Proteomes" id="UP001590950"/>
    </source>
</evidence>